<keyword evidence="10" id="KW-0496">Mitochondrion</keyword>
<dbReference type="InterPro" id="IPR036393">
    <property type="entry name" value="AceGlu_kinase-like_sf"/>
</dbReference>
<evidence type="ECO:0000256" key="2">
    <source>
        <dbReference type="ARBA" id="ARBA00004173"/>
    </source>
</evidence>
<dbReference type="Proteomes" id="UP000886523">
    <property type="component" value="Unassembled WGS sequence"/>
</dbReference>
<evidence type="ECO:0000256" key="12">
    <source>
        <dbReference type="ARBA" id="ARBA00030322"/>
    </source>
</evidence>
<dbReference type="Gene3D" id="3.40.630.30">
    <property type="match status" value="1"/>
</dbReference>
<evidence type="ECO:0000313" key="19">
    <source>
        <dbReference type="Proteomes" id="UP000886523"/>
    </source>
</evidence>
<dbReference type="SUPFAM" id="SSF55729">
    <property type="entry name" value="Acyl-CoA N-acyltransferases (Nat)"/>
    <property type="match status" value="1"/>
</dbReference>
<dbReference type="EMBL" id="MU129092">
    <property type="protein sequence ID" value="KAF9507037.1"/>
    <property type="molecule type" value="Genomic_DNA"/>
</dbReference>
<comment type="subcellular location">
    <subcellularLocation>
        <location evidence="2">Mitochondrion</location>
    </subcellularLocation>
</comment>
<comment type="catalytic activity">
    <reaction evidence="15">
        <text>L-glutamate + acetyl-CoA = N-acetyl-L-glutamate + CoA + H(+)</text>
        <dbReference type="Rhea" id="RHEA:24292"/>
        <dbReference type="ChEBI" id="CHEBI:15378"/>
        <dbReference type="ChEBI" id="CHEBI:29985"/>
        <dbReference type="ChEBI" id="CHEBI:44337"/>
        <dbReference type="ChEBI" id="CHEBI:57287"/>
        <dbReference type="ChEBI" id="CHEBI:57288"/>
        <dbReference type="EC" id="2.3.1.1"/>
    </reaction>
</comment>
<dbReference type="PANTHER" id="PTHR23342">
    <property type="entry name" value="N-ACETYLGLUTAMATE SYNTHASE"/>
    <property type="match status" value="1"/>
</dbReference>
<proteinExistence type="inferred from homology"/>
<dbReference type="InterPro" id="IPR016181">
    <property type="entry name" value="Acyl_CoA_acyltransferase"/>
</dbReference>
<evidence type="ECO:0000256" key="1">
    <source>
        <dbReference type="ARBA" id="ARBA00002294"/>
    </source>
</evidence>
<evidence type="ECO:0000256" key="11">
    <source>
        <dbReference type="ARBA" id="ARBA00023315"/>
    </source>
</evidence>
<evidence type="ECO:0000256" key="15">
    <source>
        <dbReference type="ARBA" id="ARBA00048372"/>
    </source>
</evidence>
<organism evidence="18 19">
    <name type="scientific">Hydnum rufescens UP504</name>
    <dbReference type="NCBI Taxonomy" id="1448309"/>
    <lineage>
        <taxon>Eukaryota</taxon>
        <taxon>Fungi</taxon>
        <taxon>Dikarya</taxon>
        <taxon>Basidiomycota</taxon>
        <taxon>Agaricomycotina</taxon>
        <taxon>Agaricomycetes</taxon>
        <taxon>Cantharellales</taxon>
        <taxon>Hydnaceae</taxon>
        <taxon>Hydnum</taxon>
    </lineage>
</organism>
<accession>A0A9P6DML9</accession>
<dbReference type="Pfam" id="PF04768">
    <property type="entry name" value="NAT"/>
    <property type="match status" value="2"/>
</dbReference>
<keyword evidence="7" id="KW-0028">Amino-acid biosynthesis</keyword>
<dbReference type="PANTHER" id="PTHR23342:SF4">
    <property type="entry name" value="AMINO-ACID ACETYLTRANSFERASE, MITOCHONDRIAL"/>
    <property type="match status" value="1"/>
</dbReference>
<comment type="pathway">
    <text evidence="3">Amino-acid biosynthesis; L-arginine biosynthesis; N(2)-acetyl-L-ornithine from L-glutamate: step 1/4.</text>
</comment>
<evidence type="ECO:0000256" key="3">
    <source>
        <dbReference type="ARBA" id="ARBA00004925"/>
    </source>
</evidence>
<dbReference type="AlphaFoldDB" id="A0A9P6DML9"/>
<keyword evidence="19" id="KW-1185">Reference proteome</keyword>
<evidence type="ECO:0000256" key="8">
    <source>
        <dbReference type="ARBA" id="ARBA00022679"/>
    </source>
</evidence>
<feature type="region of interest" description="Disordered" evidence="16">
    <location>
        <begin position="71"/>
        <end position="103"/>
    </location>
</feature>
<dbReference type="GO" id="GO:0005759">
    <property type="term" value="C:mitochondrial matrix"/>
    <property type="evidence" value="ECO:0007669"/>
    <property type="project" value="TreeGrafter"/>
</dbReference>
<evidence type="ECO:0000259" key="17">
    <source>
        <dbReference type="PROSITE" id="PS51731"/>
    </source>
</evidence>
<sequence>MISLKPPALKLAARRTAATDLRPWFGPIHPSQPSHVRTLRQVNPEPEDTETGANDFILSILHASPSVRDSKSYLSSFGPQSRNSHQKLKPTVNLPDIDPRPPLVTTNVPPPSIDAVKQQVAEILDPIQRHTALVKIQGPFTDVQLESICRGMVYLEKLGLVSVIVVERDDWKRGEDHERSDAIEEALRIVKALEGQGARARPVLQAVARLGPKPGDPIDVPTDSLVDPPEAHALPSDLGAIRSALRAGEIPVLVPFALDSFCRTVRIDANYVIAALARGMVEAAQLSSSTPMGPYEFDLTPLRLMIINREGGIPSYARSGLPHLLVNLESEFRHIQDTFQSQWFSSHPSALSNLRLAQACLTYMPKSSSAVVVSHRSPRSLIANLITNKPAQSSSIPHALLSGSKKVTPHTPTIIRYGLPIRVVRSIHELSKPKLTALLEQSFGRTLDVEAFYARLDASLDFVIIAGDYAGAAIVTNESDPTDPSSPPIAYLDKFSVLPEHQGDGTVDFLWVALHDESYGLGLASALNPNVGGRQGRGTGRDLVWRSRATNPVNKWYFERASGHVRVGGHWAMFWCDAEERIARKEASLREAWGIHGLSFVEEDEMGRAKRWGRIVEAIPSSWVRT</sequence>
<evidence type="ECO:0000313" key="18">
    <source>
        <dbReference type="EMBL" id="KAF9507037.1"/>
    </source>
</evidence>
<feature type="compositionally biased region" description="Polar residues" evidence="16">
    <location>
        <begin position="72"/>
        <end position="83"/>
    </location>
</feature>
<evidence type="ECO:0000256" key="9">
    <source>
        <dbReference type="ARBA" id="ARBA00022946"/>
    </source>
</evidence>
<keyword evidence="9" id="KW-0809">Transit peptide</keyword>
<feature type="domain" description="N-acetyltransferase" evidence="17">
    <location>
        <begin position="419"/>
        <end position="599"/>
    </location>
</feature>
<evidence type="ECO:0000256" key="10">
    <source>
        <dbReference type="ARBA" id="ARBA00023128"/>
    </source>
</evidence>
<dbReference type="PROSITE" id="PS51731">
    <property type="entry name" value="GNAT_NAGS"/>
    <property type="match status" value="1"/>
</dbReference>
<evidence type="ECO:0000256" key="13">
    <source>
        <dbReference type="ARBA" id="ARBA00030346"/>
    </source>
</evidence>
<reference evidence="18" key="1">
    <citation type="journal article" date="2020" name="Nat. Commun.">
        <title>Large-scale genome sequencing of mycorrhizal fungi provides insights into the early evolution of symbiotic traits.</title>
        <authorList>
            <person name="Miyauchi S."/>
            <person name="Kiss E."/>
            <person name="Kuo A."/>
            <person name="Drula E."/>
            <person name="Kohler A."/>
            <person name="Sanchez-Garcia M."/>
            <person name="Morin E."/>
            <person name="Andreopoulos B."/>
            <person name="Barry K.W."/>
            <person name="Bonito G."/>
            <person name="Buee M."/>
            <person name="Carver A."/>
            <person name="Chen C."/>
            <person name="Cichocki N."/>
            <person name="Clum A."/>
            <person name="Culley D."/>
            <person name="Crous P.W."/>
            <person name="Fauchery L."/>
            <person name="Girlanda M."/>
            <person name="Hayes R.D."/>
            <person name="Keri Z."/>
            <person name="LaButti K."/>
            <person name="Lipzen A."/>
            <person name="Lombard V."/>
            <person name="Magnuson J."/>
            <person name="Maillard F."/>
            <person name="Murat C."/>
            <person name="Nolan M."/>
            <person name="Ohm R.A."/>
            <person name="Pangilinan J."/>
            <person name="Pereira M.F."/>
            <person name="Perotto S."/>
            <person name="Peter M."/>
            <person name="Pfister S."/>
            <person name="Riley R."/>
            <person name="Sitrit Y."/>
            <person name="Stielow J.B."/>
            <person name="Szollosi G."/>
            <person name="Zifcakova L."/>
            <person name="Stursova M."/>
            <person name="Spatafora J.W."/>
            <person name="Tedersoo L."/>
            <person name="Vaario L.M."/>
            <person name="Yamada A."/>
            <person name="Yan M."/>
            <person name="Wang P."/>
            <person name="Xu J."/>
            <person name="Bruns T."/>
            <person name="Baldrian P."/>
            <person name="Vilgalys R."/>
            <person name="Dunand C."/>
            <person name="Henrissat B."/>
            <person name="Grigoriev I.V."/>
            <person name="Hibbett D."/>
            <person name="Nagy L.G."/>
            <person name="Martin F.M."/>
        </authorList>
    </citation>
    <scope>NUCLEOTIDE SEQUENCE</scope>
    <source>
        <strain evidence="18">UP504</strain>
    </source>
</reference>
<dbReference type="OrthoDB" id="5585968at2759"/>
<dbReference type="FunFam" id="3.40.630.30:FF:000070">
    <property type="entry name" value="Acetylglutamate kinase"/>
    <property type="match status" value="1"/>
</dbReference>
<evidence type="ECO:0000256" key="5">
    <source>
        <dbReference type="ARBA" id="ARBA00012697"/>
    </source>
</evidence>
<dbReference type="GO" id="GO:0006526">
    <property type="term" value="P:L-arginine biosynthetic process"/>
    <property type="evidence" value="ECO:0007669"/>
    <property type="project" value="TreeGrafter"/>
</dbReference>
<feature type="region of interest" description="Disordered" evidence="16">
    <location>
        <begin position="23"/>
        <end position="51"/>
    </location>
</feature>
<dbReference type="EC" id="2.3.1.1" evidence="5"/>
<comment type="similarity">
    <text evidence="4">Belongs to the acetyltransferase family.</text>
</comment>
<dbReference type="Gene3D" id="3.40.1160.10">
    <property type="entry name" value="Acetylglutamate kinase-like"/>
    <property type="match status" value="1"/>
</dbReference>
<evidence type="ECO:0000256" key="16">
    <source>
        <dbReference type="SAM" id="MobiDB-lite"/>
    </source>
</evidence>
<dbReference type="GO" id="GO:0006592">
    <property type="term" value="P:ornithine biosynthetic process"/>
    <property type="evidence" value="ECO:0007669"/>
    <property type="project" value="TreeGrafter"/>
</dbReference>
<comment type="function">
    <text evidence="1">N-acetylglutamate synthase involved in arginine biosynthesis.</text>
</comment>
<evidence type="ECO:0000256" key="7">
    <source>
        <dbReference type="ARBA" id="ARBA00022605"/>
    </source>
</evidence>
<evidence type="ECO:0000256" key="14">
    <source>
        <dbReference type="ARBA" id="ARBA00033251"/>
    </source>
</evidence>
<keyword evidence="11" id="KW-0012">Acyltransferase</keyword>
<evidence type="ECO:0000256" key="4">
    <source>
        <dbReference type="ARBA" id="ARBA00008694"/>
    </source>
</evidence>
<gene>
    <name evidence="18" type="ORF">BS47DRAFT_1378017</name>
</gene>
<comment type="caution">
    <text evidence="18">The sequence shown here is derived from an EMBL/GenBank/DDBJ whole genome shotgun (WGS) entry which is preliminary data.</text>
</comment>
<name>A0A9P6DML9_9AGAM</name>
<dbReference type="GO" id="GO:0004042">
    <property type="term" value="F:L-glutamate N-acetyltransferase activity"/>
    <property type="evidence" value="ECO:0007669"/>
    <property type="project" value="TreeGrafter"/>
</dbReference>
<dbReference type="InterPro" id="IPR006855">
    <property type="entry name" value="Vertebrate-like_GNAT_dom"/>
</dbReference>
<keyword evidence="8" id="KW-0808">Transferase</keyword>
<protein>
    <recommendedName>
        <fullName evidence="6">Amino-acid acetyltransferase, mitochondrial</fullName>
        <ecNumber evidence="5">2.3.1.1</ecNumber>
    </recommendedName>
    <alternativeName>
        <fullName evidence="12">Arginine-requiring protein 2</fullName>
    </alternativeName>
    <alternativeName>
        <fullName evidence="13">Glutamate N-acetyltransferase</fullName>
    </alternativeName>
    <alternativeName>
        <fullName evidence="14">N-acetylglutamate synthase</fullName>
    </alternativeName>
</protein>
<evidence type="ECO:0000256" key="6">
    <source>
        <dbReference type="ARBA" id="ARBA00018802"/>
    </source>
</evidence>